<sequence>MRFFSCRGDPEKIHAFWRPTALIRLAFRPTTPFLSERCHPACPRPRLDFVR</sequence>
<evidence type="ECO:0000313" key="2">
    <source>
        <dbReference type="Proteomes" id="UP000029492"/>
    </source>
</evidence>
<dbReference type="HOGENOM" id="CLU_3100730_0_0_5"/>
<gene>
    <name evidence="1" type="ORF">MOC_1317</name>
</gene>
<dbReference type="KEGG" id="mor:MOC_1317"/>
<organism evidence="1 2">
    <name type="scientific">Methylobacterium oryzae CBMB20</name>
    <dbReference type="NCBI Taxonomy" id="693986"/>
    <lineage>
        <taxon>Bacteria</taxon>
        <taxon>Pseudomonadati</taxon>
        <taxon>Pseudomonadota</taxon>
        <taxon>Alphaproteobacteria</taxon>
        <taxon>Hyphomicrobiales</taxon>
        <taxon>Methylobacteriaceae</taxon>
        <taxon>Methylobacterium</taxon>
    </lineage>
</organism>
<dbReference type="EMBL" id="CP003811">
    <property type="protein sequence ID" value="AIQ89072.1"/>
    <property type="molecule type" value="Genomic_DNA"/>
</dbReference>
<reference evidence="1 2" key="1">
    <citation type="journal article" date="2014" name="PLoS ONE">
        <title>Genome Information of Methylobacterium oryzae, a Plant-Probiotic Methylotroph in the Phyllosphere.</title>
        <authorList>
            <person name="Kwak M.J."/>
            <person name="Jeong H."/>
            <person name="Madhaiyan M."/>
            <person name="Lee Y."/>
            <person name="Sa T.M."/>
            <person name="Oh T.K."/>
            <person name="Kim J.F."/>
        </authorList>
    </citation>
    <scope>NUCLEOTIDE SEQUENCE [LARGE SCALE GENOMIC DNA]</scope>
    <source>
        <strain evidence="1 2">CBMB20</strain>
    </source>
</reference>
<protein>
    <submittedName>
        <fullName evidence="1">Protein of unassigned function</fullName>
    </submittedName>
</protein>
<dbReference type="STRING" id="693986.MOC_1317"/>
<proteinExistence type="predicted"/>
<name>A0A089NNW5_9HYPH</name>
<dbReference type="AlphaFoldDB" id="A0A089NNW5"/>
<keyword evidence="2" id="KW-1185">Reference proteome</keyword>
<accession>A0A089NNW5</accession>
<evidence type="ECO:0000313" key="1">
    <source>
        <dbReference type="EMBL" id="AIQ89072.1"/>
    </source>
</evidence>
<dbReference type="Proteomes" id="UP000029492">
    <property type="component" value="Chromosome"/>
</dbReference>